<sequence>MNNSTTTWLNISHEIAKLFNIAITKIAYKSYLVSSFLVIPTHNILLLTFSNYRPSLCNGNFD</sequence>
<reference evidence="1 2" key="1">
    <citation type="submission" date="2015-04" db="EMBL/GenBank/DDBJ databases">
        <authorList>
            <person name="Syromyatnikov M.Y."/>
            <person name="Popov V.N."/>
        </authorList>
    </citation>
    <scope>NUCLEOTIDE SEQUENCE [LARGE SCALE GENOMIC DNA]</scope>
</reference>
<dbReference type="Proteomes" id="UP000183832">
    <property type="component" value="Unassembled WGS sequence"/>
</dbReference>
<dbReference type="AlphaFoldDB" id="A0A1J1HNL5"/>
<dbReference type="EMBL" id="CVRI01000006">
    <property type="protein sequence ID" value="CRK87825.1"/>
    <property type="molecule type" value="Genomic_DNA"/>
</dbReference>
<proteinExistence type="predicted"/>
<accession>A0A1J1HNL5</accession>
<evidence type="ECO:0000313" key="2">
    <source>
        <dbReference type="Proteomes" id="UP000183832"/>
    </source>
</evidence>
<organism evidence="1 2">
    <name type="scientific">Clunio marinus</name>
    <dbReference type="NCBI Taxonomy" id="568069"/>
    <lineage>
        <taxon>Eukaryota</taxon>
        <taxon>Metazoa</taxon>
        <taxon>Ecdysozoa</taxon>
        <taxon>Arthropoda</taxon>
        <taxon>Hexapoda</taxon>
        <taxon>Insecta</taxon>
        <taxon>Pterygota</taxon>
        <taxon>Neoptera</taxon>
        <taxon>Endopterygota</taxon>
        <taxon>Diptera</taxon>
        <taxon>Nematocera</taxon>
        <taxon>Chironomoidea</taxon>
        <taxon>Chironomidae</taxon>
        <taxon>Clunio</taxon>
    </lineage>
</organism>
<keyword evidence="2" id="KW-1185">Reference proteome</keyword>
<evidence type="ECO:0000313" key="1">
    <source>
        <dbReference type="EMBL" id="CRK87825.1"/>
    </source>
</evidence>
<name>A0A1J1HNL5_9DIPT</name>
<gene>
    <name evidence="1" type="ORF">CLUMA_CG001613</name>
</gene>
<protein>
    <submittedName>
        <fullName evidence="1">CLUMA_CG001613, isoform A</fullName>
    </submittedName>
</protein>